<evidence type="ECO:0000313" key="2">
    <source>
        <dbReference type="Proteomes" id="UP001207440"/>
    </source>
</evidence>
<evidence type="ECO:0000313" key="1">
    <source>
        <dbReference type="EMBL" id="MCW0524970.1"/>
    </source>
</evidence>
<gene>
    <name evidence="1" type="ORF">OKE68_11720</name>
</gene>
<dbReference type="Proteomes" id="UP001207440">
    <property type="component" value="Unassembled WGS sequence"/>
</dbReference>
<name>A0AAP3AN54_RIEAN</name>
<proteinExistence type="predicted"/>
<comment type="caution">
    <text evidence="1">The sequence shown here is derived from an EMBL/GenBank/DDBJ whole genome shotgun (WGS) entry which is preliminary data.</text>
</comment>
<sequence>RIQVLLDKILSFPLGYGRYMLNLILAILIKYLPEVENNLPEDQIKDNLLSIENLLKAIERHNVVCFLLQGNKTNFRQEDTFRDINYFYRYGKSFTGLELLKVLSENRVEHFNWDSFRANIHKKTNRFFGWKGVNYIMREWECTLSNSEKIENYSLNYIYPESDNEYIRKSYIQINSQIKNNRDKTTYSLGNLYLSRTVRTSYDFDTLKKRISNSLIKNEIIFNTEKEILDYEEWNIDSVKTRGTKILYFMINHWNLPSLKQQTQIDDILIN</sequence>
<dbReference type="EMBL" id="JAOZYT010000145">
    <property type="protein sequence ID" value="MCW0524970.1"/>
    <property type="molecule type" value="Genomic_DNA"/>
</dbReference>
<reference evidence="1" key="1">
    <citation type="submission" date="2022-10" db="EMBL/GenBank/DDBJ databases">
        <title>Sifting through the core-genome to identify putative cross-protective antigens against Riemerella anatipestifer.</title>
        <authorList>
            <person name="Zheng X."/>
            <person name="Zhang W."/>
        </authorList>
    </citation>
    <scope>NUCLEOTIDE SEQUENCE</scope>
    <source>
        <strain evidence="1">ZWRA178</strain>
    </source>
</reference>
<evidence type="ECO:0008006" key="3">
    <source>
        <dbReference type="Google" id="ProtNLM"/>
    </source>
</evidence>
<dbReference type="AlphaFoldDB" id="A0AAP3AN54"/>
<protein>
    <recommendedName>
        <fullName evidence="3">DUF1524 domain-containing protein</fullName>
    </recommendedName>
</protein>
<accession>A0AAP3AN54</accession>
<organism evidence="1 2">
    <name type="scientific">Riemerella anatipestifer</name>
    <name type="common">Moraxella anatipestifer</name>
    <dbReference type="NCBI Taxonomy" id="34085"/>
    <lineage>
        <taxon>Bacteria</taxon>
        <taxon>Pseudomonadati</taxon>
        <taxon>Bacteroidota</taxon>
        <taxon>Flavobacteriia</taxon>
        <taxon>Flavobacteriales</taxon>
        <taxon>Weeksellaceae</taxon>
        <taxon>Riemerella</taxon>
    </lineage>
</organism>
<feature type="non-terminal residue" evidence="1">
    <location>
        <position position="1"/>
    </location>
</feature>